<dbReference type="Pfam" id="PF00439">
    <property type="entry name" value="Bromodomain"/>
    <property type="match status" value="1"/>
</dbReference>
<name>A0AAW0E6A9_9AGAR</name>
<sequence>MTFDRKVVAEIDQIRSSQQKTSHPNKEDAAKDVQEDKKTETEVTSLPEHEATSLTPAPALSEDDASGDTETTEEKGEVEDEEPKSAVPVGSPQDIDMDALLVPEPETPAAQDEQPATEAQVPAPHQVESDQQPEDVHVEAEPQDIPNDSDAPSQADAGPSTNIDVDKAPTPPADSPKPPPPSPKQEPPDTTEPTIDPNATEDEISSGDEPLHVQRSRRGRRGRPSISGNRPTRNRRQTRTADPAPSETGTPEREVRDEAESPAADTQQSKRQDLPGKRRASFVEDDTRDKKRSRDESEPVEEEESVLKVLHPLHEPVNEVMAKVPPKNSRNVIGMLHSQISQHRNGTIFHNPIKDSEAPDYHDIVKRPMDLKTIKTRIKDGAISNSLEFQRDVYQMFANAMMYNRPGSDVYVMTEDMMLDCESYIQTYRQTEGFVRGSQR</sequence>
<dbReference type="PRINTS" id="PR00503">
    <property type="entry name" value="BROMODOMAIN"/>
</dbReference>
<dbReference type="SMART" id="SM00297">
    <property type="entry name" value="BROMO"/>
    <property type="match status" value="1"/>
</dbReference>
<reference evidence="5 6" key="1">
    <citation type="submission" date="2024-01" db="EMBL/GenBank/DDBJ databases">
        <title>A draft genome for a cacao thread blight-causing isolate of Paramarasmius palmivorus.</title>
        <authorList>
            <person name="Baruah I.K."/>
            <person name="Bukari Y."/>
            <person name="Amoako-Attah I."/>
            <person name="Meinhardt L.W."/>
            <person name="Bailey B.A."/>
            <person name="Cohen S.P."/>
        </authorList>
    </citation>
    <scope>NUCLEOTIDE SEQUENCE [LARGE SCALE GENOMIC DNA]</scope>
    <source>
        <strain evidence="5 6">GH-12</strain>
    </source>
</reference>
<feature type="compositionally biased region" description="Basic and acidic residues" evidence="3">
    <location>
        <begin position="1"/>
        <end position="13"/>
    </location>
</feature>
<evidence type="ECO:0000259" key="4">
    <source>
        <dbReference type="PROSITE" id="PS50014"/>
    </source>
</evidence>
<dbReference type="PROSITE" id="PS50014">
    <property type="entry name" value="BROMODOMAIN_2"/>
    <property type="match status" value="1"/>
</dbReference>
<comment type="caution">
    <text evidence="5">The sequence shown here is derived from an EMBL/GenBank/DDBJ whole genome shotgun (WGS) entry which is preliminary data.</text>
</comment>
<feature type="compositionally biased region" description="Pro residues" evidence="3">
    <location>
        <begin position="169"/>
        <end position="185"/>
    </location>
</feature>
<dbReference type="PANTHER" id="PTHR15398:SF4">
    <property type="entry name" value="BROMODOMAIN-CONTAINING PROTEIN 8 ISOFORM X1"/>
    <property type="match status" value="1"/>
</dbReference>
<feature type="compositionally biased region" description="Acidic residues" evidence="3">
    <location>
        <begin position="61"/>
        <end position="82"/>
    </location>
</feature>
<dbReference type="Gene3D" id="1.20.920.10">
    <property type="entry name" value="Bromodomain-like"/>
    <property type="match status" value="1"/>
</dbReference>
<dbReference type="PANTHER" id="PTHR15398">
    <property type="entry name" value="BROMODOMAIN-CONTAINING PROTEIN 8"/>
    <property type="match status" value="1"/>
</dbReference>
<feature type="compositionally biased region" description="Basic and acidic residues" evidence="3">
    <location>
        <begin position="250"/>
        <end position="259"/>
    </location>
</feature>
<feature type="domain" description="Bromo" evidence="4">
    <location>
        <begin position="341"/>
        <end position="411"/>
    </location>
</feature>
<evidence type="ECO:0000256" key="3">
    <source>
        <dbReference type="SAM" id="MobiDB-lite"/>
    </source>
</evidence>
<evidence type="ECO:0000256" key="2">
    <source>
        <dbReference type="PROSITE-ProRule" id="PRU00035"/>
    </source>
</evidence>
<protein>
    <recommendedName>
        <fullName evidence="4">Bromo domain-containing protein</fullName>
    </recommendedName>
</protein>
<keyword evidence="6" id="KW-1185">Reference proteome</keyword>
<dbReference type="InterPro" id="IPR001487">
    <property type="entry name" value="Bromodomain"/>
</dbReference>
<evidence type="ECO:0000256" key="1">
    <source>
        <dbReference type="ARBA" id="ARBA00023117"/>
    </source>
</evidence>
<dbReference type="SUPFAM" id="SSF47370">
    <property type="entry name" value="Bromodomain"/>
    <property type="match status" value="1"/>
</dbReference>
<feature type="compositionally biased region" description="Basic and acidic residues" evidence="3">
    <location>
        <begin position="24"/>
        <end position="51"/>
    </location>
</feature>
<feature type="compositionally biased region" description="Basic residues" evidence="3">
    <location>
        <begin position="214"/>
        <end position="223"/>
    </location>
</feature>
<dbReference type="EMBL" id="JAYKXP010000003">
    <property type="protein sequence ID" value="KAK7060620.1"/>
    <property type="molecule type" value="Genomic_DNA"/>
</dbReference>
<evidence type="ECO:0000313" key="5">
    <source>
        <dbReference type="EMBL" id="KAK7060620.1"/>
    </source>
</evidence>
<dbReference type="Proteomes" id="UP001383192">
    <property type="component" value="Unassembled WGS sequence"/>
</dbReference>
<dbReference type="AlphaFoldDB" id="A0AAW0E6A9"/>
<gene>
    <name evidence="5" type="ORF">VNI00_001386</name>
</gene>
<organism evidence="5 6">
    <name type="scientific">Paramarasmius palmivorus</name>
    <dbReference type="NCBI Taxonomy" id="297713"/>
    <lineage>
        <taxon>Eukaryota</taxon>
        <taxon>Fungi</taxon>
        <taxon>Dikarya</taxon>
        <taxon>Basidiomycota</taxon>
        <taxon>Agaricomycotina</taxon>
        <taxon>Agaricomycetes</taxon>
        <taxon>Agaricomycetidae</taxon>
        <taxon>Agaricales</taxon>
        <taxon>Marasmiineae</taxon>
        <taxon>Marasmiaceae</taxon>
        <taxon>Paramarasmius</taxon>
    </lineage>
</organism>
<proteinExistence type="predicted"/>
<dbReference type="GO" id="GO:0006325">
    <property type="term" value="P:chromatin organization"/>
    <property type="evidence" value="ECO:0007669"/>
    <property type="project" value="UniProtKB-ARBA"/>
</dbReference>
<feature type="compositionally biased region" description="Basic and acidic residues" evidence="3">
    <location>
        <begin position="268"/>
        <end position="297"/>
    </location>
</feature>
<dbReference type="InterPro" id="IPR036427">
    <property type="entry name" value="Bromodomain-like_sf"/>
</dbReference>
<dbReference type="GO" id="GO:0035267">
    <property type="term" value="C:NuA4 histone acetyltransferase complex"/>
    <property type="evidence" value="ECO:0007669"/>
    <property type="project" value="TreeGrafter"/>
</dbReference>
<evidence type="ECO:0000313" key="6">
    <source>
        <dbReference type="Proteomes" id="UP001383192"/>
    </source>
</evidence>
<keyword evidence="1 2" id="KW-0103">Bromodomain</keyword>
<feature type="region of interest" description="Disordered" evidence="3">
    <location>
        <begin position="1"/>
        <end position="312"/>
    </location>
</feature>
<accession>A0AAW0E6A9</accession>